<dbReference type="GO" id="GO:0009055">
    <property type="term" value="F:electron transfer activity"/>
    <property type="evidence" value="ECO:0007669"/>
    <property type="project" value="InterPro"/>
</dbReference>
<evidence type="ECO:0000256" key="1">
    <source>
        <dbReference type="SAM" id="Phobius"/>
    </source>
</evidence>
<evidence type="ECO:0000313" key="3">
    <source>
        <dbReference type="EMBL" id="MZR31338.1"/>
    </source>
</evidence>
<dbReference type="RefSeq" id="WP_161315852.1">
    <property type="nucleotide sequence ID" value="NZ_WTUW01000002.1"/>
</dbReference>
<dbReference type="SUPFAM" id="SSF46626">
    <property type="entry name" value="Cytochrome c"/>
    <property type="match status" value="1"/>
</dbReference>
<feature type="domain" description="Urate oxidase N-terminal" evidence="2">
    <location>
        <begin position="5"/>
        <end position="299"/>
    </location>
</feature>
<feature type="transmembrane region" description="Helical" evidence="1">
    <location>
        <begin position="12"/>
        <end position="33"/>
    </location>
</feature>
<sequence>MELELMEWVQLAVRWIHMITGIAWIGASFYFVWLDMNLTTPEKDGYKDKAGVGGELWAVHGGGFYEVQKYRLAPPEIPQTLHWFKYEAYFTWISGFLLLAILYYFGADIYLIDKNIADISTDAAILIGLGSIVGGWLIYDFLCKSPLINNQFAFGIILFVLLTLAAFGLSQVFSGRGAYIHVGAIMGTIMVANVLMVIIPGQVALVSAAKKGEAPDPVYGLRAKQRSLHNNYFTLPVLFIMISNHYPMTYGNTYGWLLLAGISLVGVLVRHYFNMKNQGKAKQGFILLPIAFVLFFAIAYAAAPKSEDVPAEKVSFSTVQALIHTHCASCHAAKPTNTDFESPPKGVRLETPAQIAREKTRIKQQSVDTKTMPLGNLTQMTDEERKIIGWWISQGASTD</sequence>
<feature type="transmembrane region" description="Helical" evidence="1">
    <location>
        <begin position="254"/>
        <end position="273"/>
    </location>
</feature>
<keyword evidence="1" id="KW-1133">Transmembrane helix</keyword>
<protein>
    <recommendedName>
        <fullName evidence="2">Urate oxidase N-terminal domain-containing protein</fullName>
    </recommendedName>
</protein>
<feature type="transmembrane region" description="Helical" evidence="1">
    <location>
        <begin position="89"/>
        <end position="111"/>
    </location>
</feature>
<dbReference type="InterPro" id="IPR010389">
    <property type="entry name" value="Urate_ox_N"/>
</dbReference>
<feature type="transmembrane region" description="Helical" evidence="1">
    <location>
        <begin position="123"/>
        <end position="142"/>
    </location>
</feature>
<keyword evidence="1" id="KW-0472">Membrane</keyword>
<reference evidence="3 4" key="1">
    <citation type="submission" date="2019-12" db="EMBL/GenBank/DDBJ databases">
        <title>Snethiella sp. nov. sp. isolated from sea sand.</title>
        <authorList>
            <person name="Kim J."/>
            <person name="Jeong S.E."/>
            <person name="Jung H.S."/>
            <person name="Jeon C.O."/>
        </authorList>
    </citation>
    <scope>NUCLEOTIDE SEQUENCE [LARGE SCALE GENOMIC DNA]</scope>
    <source>
        <strain evidence="3 4">DP05</strain>
    </source>
</reference>
<feature type="transmembrane region" description="Helical" evidence="1">
    <location>
        <begin position="230"/>
        <end position="248"/>
    </location>
</feature>
<name>A0A6L8W8A2_9PROT</name>
<dbReference type="Pfam" id="PF06181">
    <property type="entry name" value="Urate_ox_N"/>
    <property type="match status" value="1"/>
</dbReference>
<dbReference type="InterPro" id="IPR036909">
    <property type="entry name" value="Cyt_c-like_dom_sf"/>
</dbReference>
<feature type="transmembrane region" description="Helical" evidence="1">
    <location>
        <begin position="179"/>
        <end position="209"/>
    </location>
</feature>
<dbReference type="AlphaFoldDB" id="A0A6L8W8A2"/>
<feature type="transmembrane region" description="Helical" evidence="1">
    <location>
        <begin position="154"/>
        <end position="173"/>
    </location>
</feature>
<dbReference type="EMBL" id="WTUW01000002">
    <property type="protein sequence ID" value="MZR31338.1"/>
    <property type="molecule type" value="Genomic_DNA"/>
</dbReference>
<feature type="transmembrane region" description="Helical" evidence="1">
    <location>
        <begin position="285"/>
        <end position="303"/>
    </location>
</feature>
<accession>A0A6L8W8A2</accession>
<organism evidence="3 4">
    <name type="scientific">Sneathiella litorea</name>
    <dbReference type="NCBI Taxonomy" id="2606216"/>
    <lineage>
        <taxon>Bacteria</taxon>
        <taxon>Pseudomonadati</taxon>
        <taxon>Pseudomonadota</taxon>
        <taxon>Alphaproteobacteria</taxon>
        <taxon>Sneathiellales</taxon>
        <taxon>Sneathiellaceae</taxon>
        <taxon>Sneathiella</taxon>
    </lineage>
</organism>
<comment type="caution">
    <text evidence="3">The sequence shown here is derived from an EMBL/GenBank/DDBJ whole genome shotgun (WGS) entry which is preliminary data.</text>
</comment>
<keyword evidence="4" id="KW-1185">Reference proteome</keyword>
<proteinExistence type="predicted"/>
<dbReference type="Proteomes" id="UP000476030">
    <property type="component" value="Unassembled WGS sequence"/>
</dbReference>
<dbReference type="GO" id="GO:0020037">
    <property type="term" value="F:heme binding"/>
    <property type="evidence" value="ECO:0007669"/>
    <property type="project" value="InterPro"/>
</dbReference>
<keyword evidence="1" id="KW-0812">Transmembrane</keyword>
<gene>
    <name evidence="3" type="ORF">GQE98_11910</name>
</gene>
<evidence type="ECO:0000259" key="2">
    <source>
        <dbReference type="Pfam" id="PF06181"/>
    </source>
</evidence>
<evidence type="ECO:0000313" key="4">
    <source>
        <dbReference type="Proteomes" id="UP000476030"/>
    </source>
</evidence>